<dbReference type="Pfam" id="PF07719">
    <property type="entry name" value="TPR_2"/>
    <property type="match status" value="2"/>
</dbReference>
<dbReference type="PROSITE" id="PS00636">
    <property type="entry name" value="DNAJ_1"/>
    <property type="match status" value="1"/>
</dbReference>
<dbReference type="Pfam" id="PF13432">
    <property type="entry name" value="TPR_16"/>
    <property type="match status" value="1"/>
</dbReference>
<dbReference type="PROSITE" id="PS50005">
    <property type="entry name" value="TPR"/>
    <property type="match status" value="5"/>
</dbReference>
<evidence type="ECO:0000256" key="1">
    <source>
        <dbReference type="ARBA" id="ARBA00022737"/>
    </source>
</evidence>
<evidence type="ECO:0000256" key="4">
    <source>
        <dbReference type="SAM" id="Coils"/>
    </source>
</evidence>
<dbReference type="InterPro" id="IPR019734">
    <property type="entry name" value="TPR_rpt"/>
</dbReference>
<evidence type="ECO:0000256" key="3">
    <source>
        <dbReference type="PROSITE-ProRule" id="PRU00339"/>
    </source>
</evidence>
<feature type="repeat" description="TPR" evidence="3">
    <location>
        <begin position="6"/>
        <end position="39"/>
    </location>
</feature>
<evidence type="ECO:0000256" key="5">
    <source>
        <dbReference type="SAM" id="MobiDB-lite"/>
    </source>
</evidence>
<dbReference type="STRING" id="1890364.A0A2P6NFV9"/>
<feature type="compositionally biased region" description="Basic residues" evidence="5">
    <location>
        <begin position="489"/>
        <end position="504"/>
    </location>
</feature>
<dbReference type="FunCoup" id="A0A2P6NFV9">
    <property type="interactions" value="865"/>
</dbReference>
<gene>
    <name evidence="7" type="ORF">PROFUN_04703</name>
</gene>
<reference evidence="7 8" key="1">
    <citation type="journal article" date="2018" name="Genome Biol. Evol.">
        <title>Multiple Roots of Fruiting Body Formation in Amoebozoa.</title>
        <authorList>
            <person name="Hillmann F."/>
            <person name="Forbes G."/>
            <person name="Novohradska S."/>
            <person name="Ferling I."/>
            <person name="Riege K."/>
            <person name="Groth M."/>
            <person name="Westermann M."/>
            <person name="Marz M."/>
            <person name="Spaller T."/>
            <person name="Winckler T."/>
            <person name="Schaap P."/>
            <person name="Glockner G."/>
        </authorList>
    </citation>
    <scope>NUCLEOTIDE SEQUENCE [LARGE SCALE GENOMIC DNA]</scope>
    <source>
        <strain evidence="7 8">Jena</strain>
    </source>
</reference>
<evidence type="ECO:0000256" key="2">
    <source>
        <dbReference type="ARBA" id="ARBA00022803"/>
    </source>
</evidence>
<dbReference type="Gene3D" id="1.25.40.10">
    <property type="entry name" value="Tetratricopeptide repeat domain"/>
    <property type="match status" value="1"/>
</dbReference>
<dbReference type="Proteomes" id="UP000241769">
    <property type="component" value="Unassembled WGS sequence"/>
</dbReference>
<dbReference type="SMART" id="SM00028">
    <property type="entry name" value="TPR"/>
    <property type="match status" value="8"/>
</dbReference>
<keyword evidence="2 3" id="KW-0802">TPR repeat</keyword>
<sequence length="504" mass="56350">MTEKTAEQWKDEGTQSYKEGKYNQAISQYTKAIELDGGKTAAYLSNRAAAHMMTGDLQKTISDCLEAVKIQPDFIRAYLRAGKCYCQLGRFQESISQYQQCLLQDPKNSQGLEELNTTKRAVKELESAKQELAKENYHRAKAHCDIVLSYAPQSEEAQLIKLRVLAGLGEWQDVMVISSDMLRKDQNNLDALYLRGLTFMHTGNPPSAIKHFKNILQLDPDNVEARSALKRANAYEARKKDGNDAFSAGKYEEAYTIYTECLEIDPKNKTLNSTLYNNRAAALMKLKRFEEAVKDCDKAIDFDENNVKALVRRAGCFTALERHEDAVREWERITQLDGENHEYKSNLREAKLELKKAGRKDYYKILDIHKSASEDDIKKAYKRMALKYHPDKNNESEEARKDAELKFKEVGEAYALLSDAQKRQRYDHGEDLQDIEGGGGMPSGMDPDMLFSMFFGGGGGGMGGFGGMGGMGGMGGGGFDFGGMGGGGRRGKGRHGHGHGHSHH</sequence>
<dbReference type="AlphaFoldDB" id="A0A2P6NFV9"/>
<keyword evidence="1" id="KW-0677">Repeat</keyword>
<evidence type="ECO:0000259" key="6">
    <source>
        <dbReference type="PROSITE" id="PS50076"/>
    </source>
</evidence>
<dbReference type="EMBL" id="MDYQ01000094">
    <property type="protein sequence ID" value="PRP82840.1"/>
    <property type="molecule type" value="Genomic_DNA"/>
</dbReference>
<dbReference type="SUPFAM" id="SSF46565">
    <property type="entry name" value="Chaperone J-domain"/>
    <property type="match status" value="1"/>
</dbReference>
<dbReference type="InterPro" id="IPR011990">
    <property type="entry name" value="TPR-like_helical_dom_sf"/>
</dbReference>
<proteinExistence type="predicted"/>
<dbReference type="Pfam" id="PF00515">
    <property type="entry name" value="TPR_1"/>
    <property type="match status" value="1"/>
</dbReference>
<comment type="caution">
    <text evidence="7">The sequence shown here is derived from an EMBL/GenBank/DDBJ whole genome shotgun (WGS) entry which is preliminary data.</text>
</comment>
<name>A0A2P6NFV9_9EUKA</name>
<dbReference type="SMART" id="SM00271">
    <property type="entry name" value="DnaJ"/>
    <property type="match status" value="1"/>
</dbReference>
<feature type="domain" description="J" evidence="6">
    <location>
        <begin position="361"/>
        <end position="430"/>
    </location>
</feature>
<feature type="region of interest" description="Disordered" evidence="5">
    <location>
        <begin position="483"/>
        <end position="504"/>
    </location>
</feature>
<dbReference type="CDD" id="cd06257">
    <property type="entry name" value="DnaJ"/>
    <property type="match status" value="1"/>
</dbReference>
<dbReference type="InterPro" id="IPR018253">
    <property type="entry name" value="DnaJ_domain_CS"/>
</dbReference>
<dbReference type="PROSITE" id="PS50076">
    <property type="entry name" value="DNAJ_2"/>
    <property type="match status" value="1"/>
</dbReference>
<evidence type="ECO:0000313" key="7">
    <source>
        <dbReference type="EMBL" id="PRP82840.1"/>
    </source>
</evidence>
<feature type="repeat" description="TPR" evidence="3">
    <location>
        <begin position="75"/>
        <end position="108"/>
    </location>
</feature>
<dbReference type="OrthoDB" id="765884at2759"/>
<dbReference type="PANTHER" id="PTHR45188:SF2">
    <property type="entry name" value="DNAJ HOMOLOG SUBFAMILY C MEMBER 7"/>
    <property type="match status" value="1"/>
</dbReference>
<dbReference type="Gene3D" id="1.10.287.110">
    <property type="entry name" value="DnaJ domain"/>
    <property type="match status" value="1"/>
</dbReference>
<dbReference type="Pfam" id="PF13181">
    <property type="entry name" value="TPR_8"/>
    <property type="match status" value="1"/>
</dbReference>
<keyword evidence="8" id="KW-1185">Reference proteome</keyword>
<accession>A0A2P6NFV9</accession>
<feature type="coiled-coil region" evidence="4">
    <location>
        <begin position="333"/>
        <end position="360"/>
    </location>
</feature>
<evidence type="ECO:0000313" key="8">
    <source>
        <dbReference type="Proteomes" id="UP000241769"/>
    </source>
</evidence>
<dbReference type="SUPFAM" id="SSF48452">
    <property type="entry name" value="TPR-like"/>
    <property type="match status" value="1"/>
</dbReference>
<organism evidence="7 8">
    <name type="scientific">Planoprotostelium fungivorum</name>
    <dbReference type="NCBI Taxonomy" id="1890364"/>
    <lineage>
        <taxon>Eukaryota</taxon>
        <taxon>Amoebozoa</taxon>
        <taxon>Evosea</taxon>
        <taxon>Variosea</taxon>
        <taxon>Cavosteliida</taxon>
        <taxon>Cavosteliaceae</taxon>
        <taxon>Planoprotostelium</taxon>
    </lineage>
</organism>
<dbReference type="InterPro" id="IPR013105">
    <property type="entry name" value="TPR_2"/>
</dbReference>
<dbReference type="PRINTS" id="PR00625">
    <property type="entry name" value="JDOMAIN"/>
</dbReference>
<dbReference type="InterPro" id="IPR036869">
    <property type="entry name" value="J_dom_sf"/>
</dbReference>
<protein>
    <submittedName>
        <fullName evidence="7">DnaJ subfamily C protein</fullName>
    </submittedName>
</protein>
<feature type="repeat" description="TPR" evidence="3">
    <location>
        <begin position="235"/>
        <end position="268"/>
    </location>
</feature>
<dbReference type="InterPro" id="IPR001623">
    <property type="entry name" value="DnaJ_domain"/>
</dbReference>
<dbReference type="InParanoid" id="A0A2P6NFV9"/>
<dbReference type="PANTHER" id="PTHR45188">
    <property type="entry name" value="DNAJ PROTEIN P58IPK HOMOLOG"/>
    <property type="match status" value="1"/>
</dbReference>
<keyword evidence="4" id="KW-0175">Coiled coil</keyword>
<dbReference type="Pfam" id="PF00226">
    <property type="entry name" value="DnaJ"/>
    <property type="match status" value="1"/>
</dbReference>
<feature type="repeat" description="TPR" evidence="3">
    <location>
        <begin position="189"/>
        <end position="222"/>
    </location>
</feature>
<feature type="repeat" description="TPR" evidence="3">
    <location>
        <begin position="273"/>
        <end position="306"/>
    </location>
</feature>